<name>A0AAV0U4N6_9STRA</name>
<keyword evidence="1" id="KW-0812">Transmembrane</keyword>
<protein>
    <recommendedName>
        <fullName evidence="4">MAPEG family protein</fullName>
    </recommendedName>
</protein>
<evidence type="ECO:0000313" key="2">
    <source>
        <dbReference type="EMBL" id="CAI5731577.1"/>
    </source>
</evidence>
<keyword evidence="1" id="KW-1133">Transmembrane helix</keyword>
<dbReference type="AlphaFoldDB" id="A0AAV0U4N6"/>
<reference evidence="2" key="1">
    <citation type="submission" date="2022-12" db="EMBL/GenBank/DDBJ databases">
        <authorList>
            <person name="Webb A."/>
        </authorList>
    </citation>
    <scope>NUCLEOTIDE SEQUENCE</scope>
    <source>
        <strain evidence="2">Pd1</strain>
    </source>
</reference>
<keyword evidence="1" id="KW-0472">Membrane</keyword>
<dbReference type="InterPro" id="IPR023352">
    <property type="entry name" value="MAPEG-like_dom_sf"/>
</dbReference>
<organism evidence="2 3">
    <name type="scientific">Peronospora destructor</name>
    <dbReference type="NCBI Taxonomy" id="86335"/>
    <lineage>
        <taxon>Eukaryota</taxon>
        <taxon>Sar</taxon>
        <taxon>Stramenopiles</taxon>
        <taxon>Oomycota</taxon>
        <taxon>Peronosporomycetes</taxon>
        <taxon>Peronosporales</taxon>
        <taxon>Peronosporaceae</taxon>
        <taxon>Peronospora</taxon>
    </lineage>
</organism>
<keyword evidence="3" id="KW-1185">Reference proteome</keyword>
<dbReference type="Proteomes" id="UP001162029">
    <property type="component" value="Unassembled WGS sequence"/>
</dbReference>
<accession>A0AAV0U4N6</accession>
<dbReference type="Gene3D" id="1.20.120.550">
    <property type="entry name" value="Membrane associated eicosanoid/glutathione metabolism-like domain"/>
    <property type="match status" value="1"/>
</dbReference>
<evidence type="ECO:0000313" key="3">
    <source>
        <dbReference type="Proteomes" id="UP001162029"/>
    </source>
</evidence>
<sequence length="120" mass="13263">MSVSAVRVTLQPAHDYVPLVVIGTGLVGVWPGFKAAAVRKQYSVPDPQNNVIENLPLFYATIYRPKIAAIADVVRVVGFIMYVKGTNDPKKRRHETFGYLGMLVMLGLSLETSLRILGYI</sequence>
<evidence type="ECO:0000256" key="1">
    <source>
        <dbReference type="SAM" id="Phobius"/>
    </source>
</evidence>
<feature type="transmembrane region" description="Helical" evidence="1">
    <location>
        <begin position="16"/>
        <end position="33"/>
    </location>
</feature>
<feature type="transmembrane region" description="Helical" evidence="1">
    <location>
        <begin position="97"/>
        <end position="117"/>
    </location>
</feature>
<dbReference type="EMBL" id="CANTFM010000913">
    <property type="protein sequence ID" value="CAI5731577.1"/>
    <property type="molecule type" value="Genomic_DNA"/>
</dbReference>
<dbReference type="SUPFAM" id="SSF161084">
    <property type="entry name" value="MAPEG domain-like"/>
    <property type="match status" value="1"/>
</dbReference>
<proteinExistence type="predicted"/>
<evidence type="ECO:0008006" key="4">
    <source>
        <dbReference type="Google" id="ProtNLM"/>
    </source>
</evidence>
<comment type="caution">
    <text evidence="2">The sequence shown here is derived from an EMBL/GenBank/DDBJ whole genome shotgun (WGS) entry which is preliminary data.</text>
</comment>
<gene>
    <name evidence="2" type="ORF">PDE001_LOCUS4852</name>
</gene>